<dbReference type="EMBL" id="KZ819290">
    <property type="protein sequence ID" value="PWN98781.1"/>
    <property type="molecule type" value="Genomic_DNA"/>
</dbReference>
<comment type="catalytic activity">
    <reaction evidence="4">
        <text>ATP + H2O = ADP + phosphate + H(+)</text>
        <dbReference type="Rhea" id="RHEA:13065"/>
        <dbReference type="ChEBI" id="CHEBI:15377"/>
        <dbReference type="ChEBI" id="CHEBI:15378"/>
        <dbReference type="ChEBI" id="CHEBI:30616"/>
        <dbReference type="ChEBI" id="CHEBI:43474"/>
        <dbReference type="ChEBI" id="CHEBI:456216"/>
        <dbReference type="EC" id="3.6.4.13"/>
    </reaction>
</comment>
<dbReference type="GO" id="GO:0016787">
    <property type="term" value="F:hydrolase activity"/>
    <property type="evidence" value="ECO:0007669"/>
    <property type="project" value="UniProtKB-KW"/>
</dbReference>
<feature type="compositionally biased region" description="Basic and acidic residues" evidence="5">
    <location>
        <begin position="476"/>
        <end position="486"/>
    </location>
</feature>
<dbReference type="EC" id="3.6.4.13" evidence="4"/>
<evidence type="ECO:0000256" key="3">
    <source>
        <dbReference type="ARBA" id="ARBA00022840"/>
    </source>
</evidence>
<comment type="similarity">
    <text evidence="4">Belongs to the DEAD box helicase family.</text>
</comment>
<feature type="domain" description="Helicase ATP-binding" evidence="6">
    <location>
        <begin position="107"/>
        <end position="385"/>
    </location>
</feature>
<reference evidence="7 8" key="1">
    <citation type="journal article" date="2018" name="Mol. Biol. Evol.">
        <title>Broad Genomic Sampling Reveals a Smut Pathogenic Ancestry of the Fungal Clade Ustilaginomycotina.</title>
        <authorList>
            <person name="Kijpornyongpan T."/>
            <person name="Mondo S.J."/>
            <person name="Barry K."/>
            <person name="Sandor L."/>
            <person name="Lee J."/>
            <person name="Lipzen A."/>
            <person name="Pangilinan J."/>
            <person name="LaButti K."/>
            <person name="Hainaut M."/>
            <person name="Henrissat B."/>
            <person name="Grigoriev I.V."/>
            <person name="Spatafora J.W."/>
            <person name="Aime M.C."/>
        </authorList>
    </citation>
    <scope>NUCLEOTIDE SEQUENCE [LARGE SCALE GENOMIC DNA]</scope>
    <source>
        <strain evidence="7 8">MCA 4186</strain>
    </source>
</reference>
<feature type="region of interest" description="Disordered" evidence="5">
    <location>
        <begin position="699"/>
        <end position="772"/>
    </location>
</feature>
<dbReference type="OrthoDB" id="10256233at2759"/>
<feature type="region of interest" description="Disordered" evidence="5">
    <location>
        <begin position="463"/>
        <end position="500"/>
    </location>
</feature>
<feature type="region of interest" description="Disordered" evidence="5">
    <location>
        <begin position="304"/>
        <end position="351"/>
    </location>
</feature>
<keyword evidence="1 4" id="KW-0547">Nucleotide-binding</keyword>
<protein>
    <recommendedName>
        <fullName evidence="4">ATP-dependent RNA helicase</fullName>
        <ecNumber evidence="4">3.6.4.13</ecNumber>
    </recommendedName>
</protein>
<evidence type="ECO:0000256" key="2">
    <source>
        <dbReference type="ARBA" id="ARBA00022801"/>
    </source>
</evidence>
<dbReference type="Proteomes" id="UP000245946">
    <property type="component" value="Unassembled WGS sequence"/>
</dbReference>
<organism evidence="7 8">
    <name type="scientific">Tilletiopsis washingtonensis</name>
    <dbReference type="NCBI Taxonomy" id="58919"/>
    <lineage>
        <taxon>Eukaryota</taxon>
        <taxon>Fungi</taxon>
        <taxon>Dikarya</taxon>
        <taxon>Basidiomycota</taxon>
        <taxon>Ustilaginomycotina</taxon>
        <taxon>Exobasidiomycetes</taxon>
        <taxon>Entylomatales</taxon>
        <taxon>Entylomatales incertae sedis</taxon>
        <taxon>Tilletiopsis</taxon>
    </lineage>
</organism>
<evidence type="ECO:0000313" key="8">
    <source>
        <dbReference type="Proteomes" id="UP000245946"/>
    </source>
</evidence>
<dbReference type="AlphaFoldDB" id="A0A316ZB21"/>
<evidence type="ECO:0000256" key="1">
    <source>
        <dbReference type="ARBA" id="ARBA00022741"/>
    </source>
</evidence>
<proteinExistence type="inferred from homology"/>
<dbReference type="SMART" id="SM00487">
    <property type="entry name" value="DEXDc"/>
    <property type="match status" value="1"/>
</dbReference>
<evidence type="ECO:0000256" key="5">
    <source>
        <dbReference type="SAM" id="MobiDB-lite"/>
    </source>
</evidence>
<dbReference type="GO" id="GO:0003724">
    <property type="term" value="F:RNA helicase activity"/>
    <property type="evidence" value="ECO:0007669"/>
    <property type="project" value="UniProtKB-EC"/>
</dbReference>
<keyword evidence="2 4" id="KW-0378">Hydrolase</keyword>
<keyword evidence="4" id="KW-0694">RNA-binding</keyword>
<comment type="domain">
    <text evidence="4">The Q motif is unique to and characteristic of the DEAD box family of RNA helicases and controls ATP binding and hydrolysis.</text>
</comment>
<comment type="function">
    <text evidence="4">RNA helicase.</text>
</comment>
<dbReference type="RefSeq" id="XP_025599060.1">
    <property type="nucleotide sequence ID" value="XM_025742111.1"/>
</dbReference>
<evidence type="ECO:0000259" key="6">
    <source>
        <dbReference type="PROSITE" id="PS51192"/>
    </source>
</evidence>
<name>A0A316ZB21_9BASI</name>
<dbReference type="InterPro" id="IPR014001">
    <property type="entry name" value="Helicase_ATP-bd"/>
</dbReference>
<feature type="compositionally biased region" description="Low complexity" evidence="5">
    <location>
        <begin position="732"/>
        <end position="742"/>
    </location>
</feature>
<dbReference type="PANTHER" id="PTHR24031">
    <property type="entry name" value="RNA HELICASE"/>
    <property type="match status" value="1"/>
</dbReference>
<dbReference type="InterPro" id="IPR011545">
    <property type="entry name" value="DEAD/DEAH_box_helicase_dom"/>
</dbReference>
<dbReference type="InterPro" id="IPR027417">
    <property type="entry name" value="P-loop_NTPase"/>
</dbReference>
<keyword evidence="8" id="KW-1185">Reference proteome</keyword>
<evidence type="ECO:0000313" key="7">
    <source>
        <dbReference type="EMBL" id="PWN98781.1"/>
    </source>
</evidence>
<dbReference type="Pfam" id="PF00270">
    <property type="entry name" value="DEAD"/>
    <property type="match status" value="1"/>
</dbReference>
<dbReference type="SUPFAM" id="SSF52540">
    <property type="entry name" value="P-loop containing nucleoside triphosphate hydrolases"/>
    <property type="match status" value="2"/>
</dbReference>
<dbReference type="Gene3D" id="3.40.50.300">
    <property type="entry name" value="P-loop containing nucleotide triphosphate hydrolases"/>
    <property type="match status" value="2"/>
</dbReference>
<evidence type="ECO:0000256" key="4">
    <source>
        <dbReference type="RuleBase" id="RU365068"/>
    </source>
</evidence>
<dbReference type="GO" id="GO:0003723">
    <property type="term" value="F:RNA binding"/>
    <property type="evidence" value="ECO:0007669"/>
    <property type="project" value="UniProtKB-UniRule"/>
</dbReference>
<keyword evidence="4" id="KW-0347">Helicase</keyword>
<keyword evidence="3 4" id="KW-0067">ATP-binding</keyword>
<dbReference type="STRING" id="58919.A0A316ZB21"/>
<dbReference type="GeneID" id="37269655"/>
<feature type="compositionally biased region" description="Basic and acidic residues" evidence="5">
    <location>
        <begin position="318"/>
        <end position="351"/>
    </location>
</feature>
<gene>
    <name evidence="7" type="ORF">FA09DRAFT_329276</name>
</gene>
<dbReference type="PROSITE" id="PS51192">
    <property type="entry name" value="HELICASE_ATP_BIND_1"/>
    <property type="match status" value="1"/>
</dbReference>
<sequence length="772" mass="81870">MPLAALARRAGGAGLRARTLLSHAHRAPPLVSAAPAAAPQRRVVAPAQRWNSTTTYARAAEPAAPAAPVAPELRRWESLGLNPRLARQLLDSFPHLTHPSAAQRALLPALGSRADVLLRAHTGTGKSLALLLGLLAMPRITFAPPPRESVSPNARLTAAMLAAPPTHGTASLLLVPSTALALQYVEWARRLFPSSALPSLDPVVQALVRGGNVSPEAQLQALRTSPPHLLIATPSRLLELFASEPAYVALLGLRTLRTLALDEVDALLALPPRFPSAKLAWNHSKHPPAGLQVLEHMMKLRPTYSGGDVLPSAGLEPGRSRRGDERRPPEHVRRTAHLARENAAHAAPRPRDDIGEPLQLVCVSATANAVLRHFLAARTGWLRTGVTDGGAGRWIDCTGLSAGAAGAESAPWGEFEEKERLPVSIPRELAHSCIVVDAPADDDGTLPQMRNISMPDAKLARSSVEEDALDVPSRGAAKDLDARTEADELSEADASSSGAELRGATVLTTTAPAEDVVDAALLRALAFLYASEGVTRALALIPPRWSLRTAREVLRSLGVPVRTLAEASQAEGEDVLFLHQATDVRGLDLPALSHVYIVGLPAVGDSVRYTHLAGRAGRIGGAPASAPREGRAKGKVVSLVRGLEPEQRETGAVSSAEKKMSSLFSRLSVRLRRIDLDTAFQALEQAAVEPALDESVLNEPVLGEPPAPRHPHFDGEASSSLPEAAPRRRKAAPASAPAAAPRQSRGAFSRRKRSSTPPPPAADSRSNPDRFF</sequence>
<accession>A0A316ZB21</accession>
<dbReference type="GO" id="GO:0005524">
    <property type="term" value="F:ATP binding"/>
    <property type="evidence" value="ECO:0007669"/>
    <property type="project" value="UniProtKB-UniRule"/>
</dbReference>